<evidence type="ECO:0000259" key="1">
    <source>
        <dbReference type="PROSITE" id="PS51677"/>
    </source>
</evidence>
<protein>
    <submittedName>
        <fullName evidence="2">Polysaccharide deacetylase</fullName>
    </submittedName>
</protein>
<dbReference type="Gene3D" id="3.20.20.370">
    <property type="entry name" value="Glycoside hydrolase/deacetylase"/>
    <property type="match status" value="1"/>
</dbReference>
<evidence type="ECO:0000313" key="2">
    <source>
        <dbReference type="EMBL" id="RFM32577.1"/>
    </source>
</evidence>
<dbReference type="Pfam" id="PF01522">
    <property type="entry name" value="Polysacc_deac_1"/>
    <property type="match status" value="1"/>
</dbReference>
<dbReference type="RefSeq" id="WP_116855770.1">
    <property type="nucleotide sequence ID" value="NZ_QTJV01000009.1"/>
</dbReference>
<dbReference type="AlphaFoldDB" id="A0A3E1NXB6"/>
<keyword evidence="3" id="KW-1185">Reference proteome</keyword>
<proteinExistence type="predicted"/>
<gene>
    <name evidence="2" type="ORF">DXN04_23140</name>
</gene>
<dbReference type="InterPro" id="IPR006311">
    <property type="entry name" value="TAT_signal"/>
</dbReference>
<dbReference type="GO" id="GO:0016810">
    <property type="term" value="F:hydrolase activity, acting on carbon-nitrogen (but not peptide) bonds"/>
    <property type="evidence" value="ECO:0007669"/>
    <property type="project" value="InterPro"/>
</dbReference>
<dbReference type="InterPro" id="IPR011330">
    <property type="entry name" value="Glyco_hydro/deAcase_b/a-brl"/>
</dbReference>
<accession>A0A3E1NXB6</accession>
<feature type="domain" description="NodB homology" evidence="1">
    <location>
        <begin position="83"/>
        <end position="301"/>
    </location>
</feature>
<dbReference type="Proteomes" id="UP000261174">
    <property type="component" value="Unassembled WGS sequence"/>
</dbReference>
<evidence type="ECO:0000313" key="3">
    <source>
        <dbReference type="Proteomes" id="UP000261174"/>
    </source>
</evidence>
<sequence length="319" mass="36423">MTGRRTFIKQGSLLTTAGIVGSMLPLSAISQSKQAGTKPQPQQSKWLDGSRLVISVSMQFEAGGQPENAESPFPQNMQKGYKDLPAETWYQYGYKEGIPRMLDNWDKLGVKITSHMVGSAVLKNPSLAKEIVDRGHEAAAHGMNWATQYTMPYNEEKKFIKDGVDAIRKITGFDAIGYNANWLRRGENTLKILQELGFLYHIDDLSRDEPFIQTVNDKDFVTVPYTLRCNDILLIEGKNFSVDQFVNQVKMEFDQMYEESEKRRRQMSISFHDRIGGTPQMVQAAKELFTYMKKHQGVSFKRKDEIARMALEDKTTIRE</sequence>
<dbReference type="InterPro" id="IPR002509">
    <property type="entry name" value="NODB_dom"/>
</dbReference>
<dbReference type="PROSITE" id="PS51318">
    <property type="entry name" value="TAT"/>
    <property type="match status" value="1"/>
</dbReference>
<dbReference type="PANTHER" id="PTHR43123">
    <property type="entry name" value="POLYSACCHARIDE DEACETYLASE-RELATED"/>
    <property type="match status" value="1"/>
</dbReference>
<name>A0A3E1NXB6_9BACT</name>
<dbReference type="OrthoDB" id="9787041at2"/>
<dbReference type="PANTHER" id="PTHR43123:SF1">
    <property type="entry name" value="POLYSACCHARIDE DEACETYLASE-RELATED"/>
    <property type="match status" value="1"/>
</dbReference>
<organism evidence="2 3">
    <name type="scientific">Chitinophaga silvisoli</name>
    <dbReference type="NCBI Taxonomy" id="2291814"/>
    <lineage>
        <taxon>Bacteria</taxon>
        <taxon>Pseudomonadati</taxon>
        <taxon>Bacteroidota</taxon>
        <taxon>Chitinophagia</taxon>
        <taxon>Chitinophagales</taxon>
        <taxon>Chitinophagaceae</taxon>
        <taxon>Chitinophaga</taxon>
    </lineage>
</organism>
<reference evidence="2 3" key="1">
    <citation type="submission" date="2018-08" db="EMBL/GenBank/DDBJ databases">
        <title>Chitinophaga sp. K20C18050901, a novel bacterium isolated from forest soil.</title>
        <authorList>
            <person name="Wang C."/>
        </authorList>
    </citation>
    <scope>NUCLEOTIDE SEQUENCE [LARGE SCALE GENOMIC DNA]</scope>
    <source>
        <strain evidence="2 3">K20C18050901</strain>
    </source>
</reference>
<dbReference type="SUPFAM" id="SSF88713">
    <property type="entry name" value="Glycoside hydrolase/deacetylase"/>
    <property type="match status" value="1"/>
</dbReference>
<dbReference type="EMBL" id="QTJV01000009">
    <property type="protein sequence ID" value="RFM32577.1"/>
    <property type="molecule type" value="Genomic_DNA"/>
</dbReference>
<comment type="caution">
    <text evidence="2">The sequence shown here is derived from an EMBL/GenBank/DDBJ whole genome shotgun (WGS) entry which is preliminary data.</text>
</comment>
<dbReference type="PROSITE" id="PS51677">
    <property type="entry name" value="NODB"/>
    <property type="match status" value="1"/>
</dbReference>
<dbReference type="GO" id="GO:0005975">
    <property type="term" value="P:carbohydrate metabolic process"/>
    <property type="evidence" value="ECO:0007669"/>
    <property type="project" value="InterPro"/>
</dbReference>